<dbReference type="EMBL" id="UINC01071472">
    <property type="protein sequence ID" value="SVC06394.1"/>
    <property type="molecule type" value="Genomic_DNA"/>
</dbReference>
<accession>A0A382J2R9</accession>
<name>A0A382J2R9_9ZZZZ</name>
<reference evidence="1" key="1">
    <citation type="submission" date="2018-05" db="EMBL/GenBank/DDBJ databases">
        <authorList>
            <person name="Lanie J.A."/>
            <person name="Ng W.-L."/>
            <person name="Kazmierczak K.M."/>
            <person name="Andrzejewski T.M."/>
            <person name="Davidsen T.M."/>
            <person name="Wayne K.J."/>
            <person name="Tettelin H."/>
            <person name="Glass J.I."/>
            <person name="Rusch D."/>
            <person name="Podicherti R."/>
            <person name="Tsui H.-C.T."/>
            <person name="Winkler M.E."/>
        </authorList>
    </citation>
    <scope>NUCLEOTIDE SEQUENCE</scope>
</reference>
<dbReference type="AlphaFoldDB" id="A0A382J2R9"/>
<organism evidence="1">
    <name type="scientific">marine metagenome</name>
    <dbReference type="NCBI Taxonomy" id="408172"/>
    <lineage>
        <taxon>unclassified sequences</taxon>
        <taxon>metagenomes</taxon>
        <taxon>ecological metagenomes</taxon>
    </lineage>
</organism>
<protein>
    <submittedName>
        <fullName evidence="1">Uncharacterized protein</fullName>
    </submittedName>
</protein>
<gene>
    <name evidence="1" type="ORF">METZ01_LOCUS259248</name>
</gene>
<evidence type="ECO:0000313" key="1">
    <source>
        <dbReference type="EMBL" id="SVC06394.1"/>
    </source>
</evidence>
<feature type="non-terminal residue" evidence="1">
    <location>
        <position position="102"/>
    </location>
</feature>
<proteinExistence type="predicted"/>
<sequence>MSCKNCISKSNGIPRGCNNNGACTSNSCNTFTVFDWLNDITASDDKTMFPFCEVRFKNGRKGYYKTNSILLSIGNVVATQVEKGHDVGVITLLGELVRIQMK</sequence>